<name>A0A813S1Y1_ADIRI</name>
<sequence>MWQFVCFFPQLFIVLSCSDNMQVHNPLIAGIISPSSATTMADTDKLSLGLDDIIRKDRSSNRRGGKQGFRGRVGARPTRGIGQTSGFRTRGGGGLPRTSNAPAGRWKHDLFEDNSNRGRGGQRSSGVNSTTKLLISNLDYGVTTNDVQELFEDIGAVRIARVHYDESGRSLGTAEVVFERRVDATAALQKYNGLNLDGRPMDIKLVGGVDDGSQQSMNHGSYSNGVGAGNQRSGFRNNNQQNGNRGGMNRSRGGGRQQQQQQQQQNGNAKKSNVTAEDLDAELDAYRAGGAPKK</sequence>
<feature type="chain" id="PRO_5032733786" description="RRM domain-containing protein" evidence="4">
    <location>
        <begin position="19"/>
        <end position="294"/>
    </location>
</feature>
<dbReference type="InterPro" id="IPR000504">
    <property type="entry name" value="RRM_dom"/>
</dbReference>
<dbReference type="PANTHER" id="PTHR19965">
    <property type="entry name" value="RNA AND EXPORT FACTOR BINDING PROTEIN"/>
    <property type="match status" value="1"/>
</dbReference>
<evidence type="ECO:0000313" key="6">
    <source>
        <dbReference type="EMBL" id="CAF0789538.1"/>
    </source>
</evidence>
<dbReference type="CDD" id="cd12680">
    <property type="entry name" value="RRM_THOC4"/>
    <property type="match status" value="1"/>
</dbReference>
<dbReference type="GO" id="GO:0005634">
    <property type="term" value="C:nucleus"/>
    <property type="evidence" value="ECO:0007669"/>
    <property type="project" value="TreeGrafter"/>
</dbReference>
<dbReference type="Pfam" id="PF13865">
    <property type="entry name" value="FoP_duplication"/>
    <property type="match status" value="1"/>
</dbReference>
<evidence type="ECO:0000256" key="3">
    <source>
        <dbReference type="SAM" id="MobiDB-lite"/>
    </source>
</evidence>
<dbReference type="GO" id="GO:0006406">
    <property type="term" value="P:mRNA export from nucleus"/>
    <property type="evidence" value="ECO:0007669"/>
    <property type="project" value="TreeGrafter"/>
</dbReference>
<dbReference type="AlphaFoldDB" id="A0A813S1Y1"/>
<dbReference type="SUPFAM" id="SSF54928">
    <property type="entry name" value="RNA-binding domain, RBD"/>
    <property type="match status" value="1"/>
</dbReference>
<evidence type="ECO:0000256" key="2">
    <source>
        <dbReference type="PROSITE-ProRule" id="PRU00176"/>
    </source>
</evidence>
<evidence type="ECO:0000256" key="4">
    <source>
        <dbReference type="SAM" id="SignalP"/>
    </source>
</evidence>
<feature type="domain" description="RRM" evidence="5">
    <location>
        <begin position="131"/>
        <end position="208"/>
    </location>
</feature>
<feature type="signal peptide" evidence="4">
    <location>
        <begin position="1"/>
        <end position="18"/>
    </location>
</feature>
<feature type="region of interest" description="Disordered" evidence="3">
    <location>
        <begin position="206"/>
        <end position="294"/>
    </location>
</feature>
<proteinExistence type="predicted"/>
<dbReference type="PROSITE" id="PS50102">
    <property type="entry name" value="RRM"/>
    <property type="match status" value="1"/>
</dbReference>
<dbReference type="EMBL" id="CAJNOJ010000011">
    <property type="protein sequence ID" value="CAF0789538.1"/>
    <property type="molecule type" value="Genomic_DNA"/>
</dbReference>
<organism evidence="6 7">
    <name type="scientific">Adineta ricciae</name>
    <name type="common">Rotifer</name>
    <dbReference type="NCBI Taxonomy" id="249248"/>
    <lineage>
        <taxon>Eukaryota</taxon>
        <taxon>Metazoa</taxon>
        <taxon>Spiralia</taxon>
        <taxon>Gnathifera</taxon>
        <taxon>Rotifera</taxon>
        <taxon>Eurotatoria</taxon>
        <taxon>Bdelloidea</taxon>
        <taxon>Adinetida</taxon>
        <taxon>Adinetidae</taxon>
        <taxon>Adineta</taxon>
    </lineage>
</organism>
<evidence type="ECO:0000256" key="1">
    <source>
        <dbReference type="ARBA" id="ARBA00022884"/>
    </source>
</evidence>
<evidence type="ECO:0000313" key="7">
    <source>
        <dbReference type="Proteomes" id="UP000663852"/>
    </source>
</evidence>
<feature type="compositionally biased region" description="Basic and acidic residues" evidence="3">
    <location>
        <begin position="106"/>
        <end position="116"/>
    </location>
</feature>
<dbReference type="SMART" id="SM01218">
    <property type="entry name" value="FoP_duplication"/>
    <property type="match status" value="1"/>
</dbReference>
<accession>A0A813S1Y1</accession>
<dbReference type="InterPro" id="IPR051229">
    <property type="entry name" value="ALYREF_mRNA_export"/>
</dbReference>
<feature type="region of interest" description="Disordered" evidence="3">
    <location>
        <begin position="57"/>
        <end position="127"/>
    </location>
</feature>
<dbReference type="PANTHER" id="PTHR19965:SF35">
    <property type="entry name" value="RNA ANNEALING PROTEIN YRA1"/>
    <property type="match status" value="1"/>
</dbReference>
<dbReference type="InterPro" id="IPR025715">
    <property type="entry name" value="FoP_C"/>
</dbReference>
<keyword evidence="4" id="KW-0732">Signal</keyword>
<keyword evidence="1 2" id="KW-0694">RNA-binding</keyword>
<dbReference type="GO" id="GO:0003729">
    <property type="term" value="F:mRNA binding"/>
    <property type="evidence" value="ECO:0007669"/>
    <property type="project" value="TreeGrafter"/>
</dbReference>
<feature type="compositionally biased region" description="Polar residues" evidence="3">
    <location>
        <begin position="212"/>
        <end position="224"/>
    </location>
</feature>
<dbReference type="InterPro" id="IPR012677">
    <property type="entry name" value="Nucleotide-bd_a/b_plait_sf"/>
</dbReference>
<dbReference type="InterPro" id="IPR035979">
    <property type="entry name" value="RBD_domain_sf"/>
</dbReference>
<protein>
    <recommendedName>
        <fullName evidence="5">RRM domain-containing protein</fullName>
    </recommendedName>
</protein>
<reference evidence="6" key="1">
    <citation type="submission" date="2021-02" db="EMBL/GenBank/DDBJ databases">
        <authorList>
            <person name="Nowell W R."/>
        </authorList>
    </citation>
    <scope>NUCLEOTIDE SEQUENCE</scope>
</reference>
<feature type="compositionally biased region" description="Low complexity" evidence="3">
    <location>
        <begin position="229"/>
        <end position="268"/>
    </location>
</feature>
<dbReference type="OrthoDB" id="1049195at2759"/>
<gene>
    <name evidence="6" type="ORF">EDS130_LOCUS4273</name>
</gene>
<evidence type="ECO:0000259" key="5">
    <source>
        <dbReference type="PROSITE" id="PS50102"/>
    </source>
</evidence>
<dbReference type="Gene3D" id="3.30.70.330">
    <property type="match status" value="1"/>
</dbReference>
<dbReference type="Proteomes" id="UP000663852">
    <property type="component" value="Unassembled WGS sequence"/>
</dbReference>
<dbReference type="SMART" id="SM00360">
    <property type="entry name" value="RRM"/>
    <property type="match status" value="1"/>
</dbReference>
<comment type="caution">
    <text evidence="6">The sequence shown here is derived from an EMBL/GenBank/DDBJ whole genome shotgun (WGS) entry which is preliminary data.</text>
</comment>
<dbReference type="Pfam" id="PF00076">
    <property type="entry name" value="RRM_1"/>
    <property type="match status" value="1"/>
</dbReference>